<keyword evidence="4" id="KW-1185">Reference proteome</keyword>
<gene>
    <name evidence="3" type="ORF">TeGR_g12770</name>
</gene>
<dbReference type="Proteomes" id="UP001165060">
    <property type="component" value="Unassembled WGS sequence"/>
</dbReference>
<accession>A0ABQ6N182</accession>
<dbReference type="EMBL" id="BRYB01003504">
    <property type="protein sequence ID" value="GMI37929.1"/>
    <property type="molecule type" value="Genomic_DNA"/>
</dbReference>
<organism evidence="3 4">
    <name type="scientific">Tetraparma gracilis</name>
    <dbReference type="NCBI Taxonomy" id="2962635"/>
    <lineage>
        <taxon>Eukaryota</taxon>
        <taxon>Sar</taxon>
        <taxon>Stramenopiles</taxon>
        <taxon>Ochrophyta</taxon>
        <taxon>Bolidophyceae</taxon>
        <taxon>Parmales</taxon>
        <taxon>Triparmaceae</taxon>
        <taxon>Tetraparma</taxon>
    </lineage>
</organism>
<evidence type="ECO:0000313" key="3">
    <source>
        <dbReference type="EMBL" id="GMI37929.1"/>
    </source>
</evidence>
<feature type="coiled-coil region" evidence="1">
    <location>
        <begin position="99"/>
        <end position="190"/>
    </location>
</feature>
<evidence type="ECO:0000313" key="4">
    <source>
        <dbReference type="Proteomes" id="UP001165060"/>
    </source>
</evidence>
<evidence type="ECO:0000256" key="2">
    <source>
        <dbReference type="SAM" id="MobiDB-lite"/>
    </source>
</evidence>
<protein>
    <submittedName>
        <fullName evidence="3">Uncharacterized protein</fullName>
    </submittedName>
</protein>
<feature type="compositionally biased region" description="Gly residues" evidence="2">
    <location>
        <begin position="215"/>
        <end position="224"/>
    </location>
</feature>
<proteinExistence type="predicted"/>
<feature type="region of interest" description="Disordered" evidence="2">
    <location>
        <begin position="214"/>
        <end position="247"/>
    </location>
</feature>
<name>A0ABQ6N182_9STRA</name>
<evidence type="ECO:0000256" key="1">
    <source>
        <dbReference type="SAM" id="Coils"/>
    </source>
</evidence>
<comment type="caution">
    <text evidence="3">The sequence shown here is derived from an EMBL/GenBank/DDBJ whole genome shotgun (WGS) entry which is preliminary data.</text>
</comment>
<sequence length="247" mass="27471">MPTSAATERMQPPLSQEDVTVGEFLASLIGSAVEKTRMLVREKRDLTEKAEQGWGEAERLRGAMNRRSMRLETKTVERQSLRVELGKAKEKMKTLAKYAEVQQSRRKKAETLLEKCKAEAKDVVAGLKAATVKKNEAFKKQIAGLCAERKELVKQNQELGLEKDGWQAEAERLRRELTMRERERASLVTEQKASELLKRNHAELTAKMNVLLQGRAGGGLGGAGRTSPGRTSPGRASPGRARRATPH</sequence>
<reference evidence="3 4" key="1">
    <citation type="journal article" date="2023" name="Commun. Biol.">
        <title>Genome analysis of Parmales, the sister group of diatoms, reveals the evolutionary specialization of diatoms from phago-mixotrophs to photoautotrophs.</title>
        <authorList>
            <person name="Ban H."/>
            <person name="Sato S."/>
            <person name="Yoshikawa S."/>
            <person name="Yamada K."/>
            <person name="Nakamura Y."/>
            <person name="Ichinomiya M."/>
            <person name="Sato N."/>
            <person name="Blanc-Mathieu R."/>
            <person name="Endo H."/>
            <person name="Kuwata A."/>
            <person name="Ogata H."/>
        </authorList>
    </citation>
    <scope>NUCLEOTIDE SEQUENCE [LARGE SCALE GENOMIC DNA]</scope>
</reference>
<keyword evidence="1" id="KW-0175">Coiled coil</keyword>